<dbReference type="AlphaFoldDB" id="A0A928VK07"/>
<dbReference type="CDD" id="cd12797">
    <property type="entry name" value="M23_peptidase"/>
    <property type="match status" value="1"/>
</dbReference>
<dbReference type="EMBL" id="JADEXQ010000027">
    <property type="protein sequence ID" value="MBE9030028.1"/>
    <property type="molecule type" value="Genomic_DNA"/>
</dbReference>
<dbReference type="PANTHER" id="PTHR21666">
    <property type="entry name" value="PEPTIDASE-RELATED"/>
    <property type="match status" value="1"/>
</dbReference>
<dbReference type="InterPro" id="IPR050570">
    <property type="entry name" value="Cell_wall_metabolism_enzyme"/>
</dbReference>
<organism evidence="4 5">
    <name type="scientific">Romeriopsis navalis LEGE 11480</name>
    <dbReference type="NCBI Taxonomy" id="2777977"/>
    <lineage>
        <taxon>Bacteria</taxon>
        <taxon>Bacillati</taxon>
        <taxon>Cyanobacteriota</taxon>
        <taxon>Cyanophyceae</taxon>
        <taxon>Leptolyngbyales</taxon>
        <taxon>Leptolyngbyaceae</taxon>
        <taxon>Romeriopsis</taxon>
        <taxon>Romeriopsis navalis</taxon>
    </lineage>
</organism>
<reference evidence="4" key="1">
    <citation type="submission" date="2020-10" db="EMBL/GenBank/DDBJ databases">
        <authorList>
            <person name="Castelo-Branco R."/>
            <person name="Eusebio N."/>
            <person name="Adriana R."/>
            <person name="Vieira A."/>
            <person name="Brugerolle De Fraissinette N."/>
            <person name="Rezende De Castro R."/>
            <person name="Schneider M.P."/>
            <person name="Vasconcelos V."/>
            <person name="Leao P.N."/>
        </authorList>
    </citation>
    <scope>NUCLEOTIDE SEQUENCE</scope>
    <source>
        <strain evidence="4">LEGE 11480</strain>
    </source>
</reference>
<proteinExistence type="predicted"/>
<accession>A0A928VK07</accession>
<evidence type="ECO:0000313" key="5">
    <source>
        <dbReference type="Proteomes" id="UP000625316"/>
    </source>
</evidence>
<protein>
    <submittedName>
        <fullName evidence="4">M23 family metallopeptidase</fullName>
    </submittedName>
</protein>
<dbReference type="InterPro" id="IPR016047">
    <property type="entry name" value="M23ase_b-sheet_dom"/>
</dbReference>
<dbReference type="Gene3D" id="2.70.70.10">
    <property type="entry name" value="Glucose Permease (Domain IIA)"/>
    <property type="match status" value="1"/>
</dbReference>
<comment type="caution">
    <text evidence="4">The sequence shown here is derived from an EMBL/GenBank/DDBJ whole genome shotgun (WGS) entry which is preliminary data.</text>
</comment>
<keyword evidence="5" id="KW-1185">Reference proteome</keyword>
<dbReference type="InterPro" id="IPR011055">
    <property type="entry name" value="Dup_hybrid_motif"/>
</dbReference>
<dbReference type="Pfam" id="PF01551">
    <property type="entry name" value="Peptidase_M23"/>
    <property type="match status" value="1"/>
</dbReference>
<feature type="compositionally biased region" description="Polar residues" evidence="2">
    <location>
        <begin position="36"/>
        <end position="48"/>
    </location>
</feature>
<dbReference type="SUPFAM" id="SSF51261">
    <property type="entry name" value="Duplicated hybrid motif"/>
    <property type="match status" value="1"/>
</dbReference>
<sequence length="208" mass="22632">MSLLFAVPIVAGSAAPSSAVKMVENIPVPAPIQRWSPATSRSPATTPKFSPYHRLLPQPRRPQAPWRYPIAHAGTITSNFGWRIHPISGGRRFHAGLDIAAPTGTPVVATTGAKVKSAGRKGGYGLTIVLQHWDGRTQTLYGHLSKILVKPGQRIQSGQVIGQVGSTGRSTGPHLHFEVRRRKRGKWLAVNPHPLLKKAIDRRKLAQQ</sequence>
<evidence type="ECO:0000259" key="3">
    <source>
        <dbReference type="Pfam" id="PF01551"/>
    </source>
</evidence>
<keyword evidence="1" id="KW-0732">Signal</keyword>
<dbReference type="RefSeq" id="WP_264324855.1">
    <property type="nucleotide sequence ID" value="NZ_JADEXQ010000027.1"/>
</dbReference>
<gene>
    <name evidence="4" type="ORF">IQ266_09840</name>
</gene>
<evidence type="ECO:0000256" key="2">
    <source>
        <dbReference type="SAM" id="MobiDB-lite"/>
    </source>
</evidence>
<feature type="domain" description="M23ase beta-sheet core" evidence="3">
    <location>
        <begin position="92"/>
        <end position="183"/>
    </location>
</feature>
<dbReference type="GO" id="GO:0004222">
    <property type="term" value="F:metalloendopeptidase activity"/>
    <property type="evidence" value="ECO:0007669"/>
    <property type="project" value="TreeGrafter"/>
</dbReference>
<feature type="region of interest" description="Disordered" evidence="2">
    <location>
        <begin position="34"/>
        <end position="56"/>
    </location>
</feature>
<evidence type="ECO:0000313" key="4">
    <source>
        <dbReference type="EMBL" id="MBE9030028.1"/>
    </source>
</evidence>
<name>A0A928VK07_9CYAN</name>
<evidence type="ECO:0000256" key="1">
    <source>
        <dbReference type="ARBA" id="ARBA00022729"/>
    </source>
</evidence>
<dbReference type="PANTHER" id="PTHR21666:SF289">
    <property type="entry name" value="L-ALA--D-GLU ENDOPEPTIDASE"/>
    <property type="match status" value="1"/>
</dbReference>
<dbReference type="Proteomes" id="UP000625316">
    <property type="component" value="Unassembled WGS sequence"/>
</dbReference>